<dbReference type="Pfam" id="PF11350">
    <property type="entry name" value="DUF3152"/>
    <property type="match status" value="1"/>
</dbReference>
<dbReference type="SUPFAM" id="SSF55486">
    <property type="entry name" value="Metalloproteases ('zincins'), catalytic domain"/>
    <property type="match status" value="1"/>
</dbReference>
<name>A0ABV6R7M3_9MICO</name>
<accession>A0ABV6R7M3</accession>
<evidence type="ECO:0000259" key="1">
    <source>
        <dbReference type="Pfam" id="PF11350"/>
    </source>
</evidence>
<dbReference type="InterPro" id="IPR022603">
    <property type="entry name" value="DUF3152"/>
</dbReference>
<comment type="caution">
    <text evidence="2">The sequence shown here is derived from an EMBL/GenBank/DDBJ whole genome shotgun (WGS) entry which is preliminary data.</text>
</comment>
<dbReference type="EMBL" id="JBHLSV010000003">
    <property type="protein sequence ID" value="MFC0672979.1"/>
    <property type="molecule type" value="Genomic_DNA"/>
</dbReference>
<dbReference type="InterPro" id="IPR024079">
    <property type="entry name" value="MetalloPept_cat_dom_sf"/>
</dbReference>
<dbReference type="Proteomes" id="UP001589793">
    <property type="component" value="Unassembled WGS sequence"/>
</dbReference>
<dbReference type="Gene3D" id="3.40.390.10">
    <property type="entry name" value="Collagenase (Catalytic Domain)"/>
    <property type="match status" value="1"/>
</dbReference>
<reference evidence="2 3" key="1">
    <citation type="submission" date="2024-09" db="EMBL/GenBank/DDBJ databases">
        <authorList>
            <person name="Sun Q."/>
            <person name="Mori K."/>
        </authorList>
    </citation>
    <scope>NUCLEOTIDE SEQUENCE [LARGE SCALE GENOMIC DNA]</scope>
    <source>
        <strain evidence="2 3">CICC 10874</strain>
    </source>
</reference>
<evidence type="ECO:0000313" key="3">
    <source>
        <dbReference type="Proteomes" id="UP001589793"/>
    </source>
</evidence>
<evidence type="ECO:0000313" key="2">
    <source>
        <dbReference type="EMBL" id="MFC0672979.1"/>
    </source>
</evidence>
<organism evidence="2 3">
    <name type="scientific">Brachybacterium hainanense</name>
    <dbReference type="NCBI Taxonomy" id="1541174"/>
    <lineage>
        <taxon>Bacteria</taxon>
        <taxon>Bacillati</taxon>
        <taxon>Actinomycetota</taxon>
        <taxon>Actinomycetes</taxon>
        <taxon>Micrococcales</taxon>
        <taxon>Dermabacteraceae</taxon>
        <taxon>Brachybacterium</taxon>
    </lineage>
</organism>
<sequence>MPRSGLVGAGTWTLAAPAGTPGSAGTVHTYALRIEDGTGLVPEEVAAEIAGILADERGWGPLEDVAFTQVADPGTAEFTISLASPPTTDALCAPARTQGTWSCRVGPDVVLNSDRWTLMTPTYTDLSTYRAYMVNHEVGHFLGHRHEACPGAGRAAPVMLQQSMDLGGCVPNAWPAADGAA</sequence>
<protein>
    <submittedName>
        <fullName evidence="2">DUF3152 domain-containing protein</fullName>
    </submittedName>
</protein>
<keyword evidence="3" id="KW-1185">Reference proteome</keyword>
<feature type="domain" description="DUF3152" evidence="1">
    <location>
        <begin position="8"/>
        <end position="165"/>
    </location>
</feature>
<dbReference type="RefSeq" id="WP_376978187.1">
    <property type="nucleotide sequence ID" value="NZ_JBHLSV010000003.1"/>
</dbReference>
<proteinExistence type="predicted"/>
<gene>
    <name evidence="2" type="ORF">ACFFF6_03295</name>
</gene>